<dbReference type="RefSeq" id="WP_138479900.1">
    <property type="nucleotide sequence ID" value="NZ_PPSW01000008.1"/>
</dbReference>
<dbReference type="InterPro" id="IPR017871">
    <property type="entry name" value="ABC_transporter-like_CS"/>
</dbReference>
<dbReference type="Pfam" id="PF00005">
    <property type="entry name" value="ABC_tran"/>
    <property type="match status" value="1"/>
</dbReference>
<evidence type="ECO:0000313" key="7">
    <source>
        <dbReference type="Proteomes" id="UP000309186"/>
    </source>
</evidence>
<dbReference type="InterPro" id="IPR015854">
    <property type="entry name" value="ABC_transpr_LolD-like"/>
</dbReference>
<keyword evidence="1" id="KW-0813">Transport</keyword>
<reference evidence="6 7" key="1">
    <citation type="submission" date="2018-01" db="EMBL/GenBank/DDBJ databases">
        <title>Co-occurrence of chitin degradation, pigmentation and bioactivity in marine Pseudoalteromonas.</title>
        <authorList>
            <person name="Paulsen S."/>
            <person name="Gram L."/>
            <person name="Machado H."/>
        </authorList>
    </citation>
    <scope>NUCLEOTIDE SEQUENCE [LARGE SCALE GENOMIC DNA]</scope>
    <source>
        <strain evidence="6 7">S3663</strain>
    </source>
</reference>
<evidence type="ECO:0000256" key="1">
    <source>
        <dbReference type="ARBA" id="ARBA00022448"/>
    </source>
</evidence>
<dbReference type="Gene3D" id="3.40.50.300">
    <property type="entry name" value="P-loop containing nucleotide triphosphate hydrolases"/>
    <property type="match status" value="1"/>
</dbReference>
<dbReference type="GO" id="GO:0005524">
    <property type="term" value="F:ATP binding"/>
    <property type="evidence" value="ECO:0007669"/>
    <property type="project" value="UniProtKB-KW"/>
</dbReference>
<evidence type="ECO:0000256" key="2">
    <source>
        <dbReference type="ARBA" id="ARBA00022741"/>
    </source>
</evidence>
<proteinExistence type="inferred from homology"/>
<sequence>MSDTHLLALDQVSFSYNAQETILKQINFTLDKGDYTAVVGTSGSGKSTLLSILGLLNQPTQGRYLVMGHDSAQLTNDSIAQLKTYEIGFIYQNFNLLNHMKVMDNVALPLTYNKHVNRKQYQEKVLDALSIVGMESFLHRYPNELSGGQQQRIAIARALVNNPSVLLADEPTGNLDSKNSEIIYDLFARLNQAGKTICLITHDQAHAQLANTLWHINDGVIAQHA</sequence>
<dbReference type="InterPro" id="IPR027417">
    <property type="entry name" value="P-loop_NTPase"/>
</dbReference>
<evidence type="ECO:0000313" key="6">
    <source>
        <dbReference type="EMBL" id="TLX47895.1"/>
    </source>
</evidence>
<dbReference type="InterPro" id="IPR003593">
    <property type="entry name" value="AAA+_ATPase"/>
</dbReference>
<dbReference type="GO" id="GO:0016887">
    <property type="term" value="F:ATP hydrolysis activity"/>
    <property type="evidence" value="ECO:0007669"/>
    <property type="project" value="InterPro"/>
</dbReference>
<protein>
    <submittedName>
        <fullName evidence="6">ABC transporter ATP-binding protein</fullName>
    </submittedName>
</protein>
<dbReference type="FunFam" id="3.40.50.300:FF:000032">
    <property type="entry name" value="Export ABC transporter ATP-binding protein"/>
    <property type="match status" value="1"/>
</dbReference>
<evidence type="ECO:0000256" key="3">
    <source>
        <dbReference type="ARBA" id="ARBA00022840"/>
    </source>
</evidence>
<gene>
    <name evidence="6" type="ORF">C1E24_06565</name>
</gene>
<dbReference type="GO" id="GO:0005886">
    <property type="term" value="C:plasma membrane"/>
    <property type="evidence" value="ECO:0007669"/>
    <property type="project" value="TreeGrafter"/>
</dbReference>
<comment type="similarity">
    <text evidence="4">Belongs to the ABC transporter superfamily. Macrolide exporter (TC 3.A.1.122) family.</text>
</comment>
<dbReference type="PROSITE" id="PS50893">
    <property type="entry name" value="ABC_TRANSPORTER_2"/>
    <property type="match status" value="1"/>
</dbReference>
<name>A0A5R9Q4N3_9GAMM</name>
<keyword evidence="3 6" id="KW-0067">ATP-binding</keyword>
<dbReference type="PANTHER" id="PTHR24220">
    <property type="entry name" value="IMPORT ATP-BINDING PROTEIN"/>
    <property type="match status" value="1"/>
</dbReference>
<dbReference type="OrthoDB" id="9801477at2"/>
<dbReference type="AlphaFoldDB" id="A0A5R9Q4N3"/>
<organism evidence="6 7">
    <name type="scientific">Pseudoalteromonas phenolica</name>
    <dbReference type="NCBI Taxonomy" id="161398"/>
    <lineage>
        <taxon>Bacteria</taxon>
        <taxon>Pseudomonadati</taxon>
        <taxon>Pseudomonadota</taxon>
        <taxon>Gammaproteobacteria</taxon>
        <taxon>Alteromonadales</taxon>
        <taxon>Pseudoalteromonadaceae</taxon>
        <taxon>Pseudoalteromonas</taxon>
    </lineage>
</organism>
<dbReference type="GO" id="GO:1902495">
    <property type="term" value="C:transmembrane transporter complex"/>
    <property type="evidence" value="ECO:0007669"/>
    <property type="project" value="UniProtKB-ARBA"/>
</dbReference>
<dbReference type="EMBL" id="PPSW01000008">
    <property type="protein sequence ID" value="TLX47895.1"/>
    <property type="molecule type" value="Genomic_DNA"/>
</dbReference>
<dbReference type="SUPFAM" id="SSF52540">
    <property type="entry name" value="P-loop containing nucleoside triphosphate hydrolases"/>
    <property type="match status" value="1"/>
</dbReference>
<keyword evidence="2" id="KW-0547">Nucleotide-binding</keyword>
<dbReference type="PANTHER" id="PTHR24220:SF86">
    <property type="entry name" value="ABC TRANSPORTER ABCH.1"/>
    <property type="match status" value="1"/>
</dbReference>
<evidence type="ECO:0000256" key="4">
    <source>
        <dbReference type="ARBA" id="ARBA00038388"/>
    </source>
</evidence>
<dbReference type="InterPro" id="IPR017911">
    <property type="entry name" value="MacB-like_ATP-bd"/>
</dbReference>
<dbReference type="Proteomes" id="UP000309186">
    <property type="component" value="Unassembled WGS sequence"/>
</dbReference>
<dbReference type="CDD" id="cd03255">
    <property type="entry name" value="ABC_MJ0796_LolCDE_FtsE"/>
    <property type="match status" value="1"/>
</dbReference>
<dbReference type="InterPro" id="IPR003439">
    <property type="entry name" value="ABC_transporter-like_ATP-bd"/>
</dbReference>
<dbReference type="SMART" id="SM00382">
    <property type="entry name" value="AAA"/>
    <property type="match status" value="1"/>
</dbReference>
<accession>A0A5R9Q4N3</accession>
<comment type="caution">
    <text evidence="6">The sequence shown here is derived from an EMBL/GenBank/DDBJ whole genome shotgun (WGS) entry which is preliminary data.</text>
</comment>
<evidence type="ECO:0000259" key="5">
    <source>
        <dbReference type="PROSITE" id="PS50893"/>
    </source>
</evidence>
<dbReference type="GO" id="GO:0022857">
    <property type="term" value="F:transmembrane transporter activity"/>
    <property type="evidence" value="ECO:0007669"/>
    <property type="project" value="TreeGrafter"/>
</dbReference>
<dbReference type="PROSITE" id="PS00211">
    <property type="entry name" value="ABC_TRANSPORTER_1"/>
    <property type="match status" value="1"/>
</dbReference>
<feature type="domain" description="ABC transporter" evidence="5">
    <location>
        <begin position="7"/>
        <end position="225"/>
    </location>
</feature>